<comment type="caution">
    <text evidence="4">The sequence shown here is derived from an EMBL/GenBank/DDBJ whole genome shotgun (WGS) entry which is preliminary data.</text>
</comment>
<dbReference type="Pfam" id="PF13041">
    <property type="entry name" value="PPR_2"/>
    <property type="match status" value="3"/>
</dbReference>
<dbReference type="Proteomes" id="UP000636800">
    <property type="component" value="Unassembled WGS sequence"/>
</dbReference>
<dbReference type="Pfam" id="PF07891">
    <property type="entry name" value="DUF1666"/>
    <property type="match status" value="1"/>
</dbReference>
<dbReference type="Pfam" id="PF01535">
    <property type="entry name" value="PPR"/>
    <property type="match status" value="8"/>
</dbReference>
<feature type="compositionally biased region" description="Basic and acidic residues" evidence="3">
    <location>
        <begin position="379"/>
        <end position="404"/>
    </location>
</feature>
<feature type="repeat" description="PPR" evidence="2">
    <location>
        <begin position="1169"/>
        <end position="1199"/>
    </location>
</feature>
<dbReference type="Gene3D" id="1.25.40.10">
    <property type="entry name" value="Tetratricopeptide repeat domain"/>
    <property type="match status" value="7"/>
</dbReference>
<feature type="repeat" description="PPR" evidence="2">
    <location>
        <begin position="1270"/>
        <end position="1304"/>
    </location>
</feature>
<evidence type="ECO:0000313" key="5">
    <source>
        <dbReference type="Proteomes" id="UP000636800"/>
    </source>
</evidence>
<evidence type="ECO:0000256" key="2">
    <source>
        <dbReference type="PROSITE-ProRule" id="PRU00708"/>
    </source>
</evidence>
<gene>
    <name evidence="4" type="ORF">HPP92_016707</name>
</gene>
<organism evidence="4 5">
    <name type="scientific">Vanilla planifolia</name>
    <name type="common">Vanilla</name>
    <dbReference type="NCBI Taxonomy" id="51239"/>
    <lineage>
        <taxon>Eukaryota</taxon>
        <taxon>Viridiplantae</taxon>
        <taxon>Streptophyta</taxon>
        <taxon>Embryophyta</taxon>
        <taxon>Tracheophyta</taxon>
        <taxon>Spermatophyta</taxon>
        <taxon>Magnoliopsida</taxon>
        <taxon>Liliopsida</taxon>
        <taxon>Asparagales</taxon>
        <taxon>Orchidaceae</taxon>
        <taxon>Vanilloideae</taxon>
        <taxon>Vanilleae</taxon>
        <taxon>Vanilla</taxon>
    </lineage>
</organism>
<dbReference type="InterPro" id="IPR012870">
    <property type="entry name" value="DUF1666"/>
</dbReference>
<dbReference type="OrthoDB" id="10259820at2759"/>
<reference evidence="4 5" key="1">
    <citation type="journal article" date="2020" name="Nat. Food">
        <title>A phased Vanilla planifolia genome enables genetic improvement of flavour and production.</title>
        <authorList>
            <person name="Hasing T."/>
            <person name="Tang H."/>
            <person name="Brym M."/>
            <person name="Khazi F."/>
            <person name="Huang T."/>
            <person name="Chambers A.H."/>
        </authorList>
    </citation>
    <scope>NUCLEOTIDE SEQUENCE [LARGE SCALE GENOMIC DNA]</scope>
    <source>
        <tissue evidence="4">Leaf</tissue>
    </source>
</reference>
<sequence>MGIGEASPLDNQLGLLDKNAVNVNINGKMLSSISSFLLLLAKSLLFLYRFITGLAFRFTTNRSPNRHDLSSSECRQSKRAINSEDKGECFSEENVERTMPIFRVSHHYPNSEEINRTEEVDKPFMTSSEVHSYRFSSEKDFSGFIDQPEAMTFRIRENIVDFEENYLGFAGVGFLSAKDFSKPAMKSFSEEDSYIDDFKSCHAGDREDVIYLRSPLFGEGKSCSESSSDDGYSVKELSCDSDGFELEDEFCEQGQLESFFLDGSHVEDEKDDASKEQEVVLEEPKDERYPNPVEEEFNKRNQPPECSKEYKSNNKLDILLESIPNASSPCMNNFKIEFVEDSSDEELSLIKSRTKLDDIGESLLMKAHQEPTAKSVSNEPEHNIEGHDTDKKEPEEKGKTEEPNHPVFNAEELDELCEHHDLIEQLKMELKKVRAVGLPTILEESESPRAAEYLKPFKIDEKFGRHSSMDELQKFYKSYRERMRKLDILCYQKMYAMGFLQMKKPLQATATQRPLSSNILGFLSQNFLPLCLRKFNNDPSEKLIKDLQCDLETVYVGQTCLSWEFLRWQYEKSLEMPEFDICRRLHYNKVAGEFQQFQVLIQRFTENEPFEGPRLLNYVKKRCLHRNLLQVPLMKEDGLKNNREKKESNFVITSEMLEEIMEEAIRIFWEFVKAEKYENLTFFKVLMEKNHVVLQDPSDYMTFVDLQSRFQKKEKKLMDLLKSEKHSYERWQKPVVMNWKKALRENFLLNANERMTYKHKGNIGIIYFLACCPCKPNIQPSTAPGAAIGRTHDASPSITCHARTLRRAFPGRTTTALARGGMILKTATYRIATGGCKRQNKHLADLIRRGQLREARRVFDALTHRNVVTWNSMMSGYVRHGELALARHLFDKMPQRDLISWNCLLSGYTMSSDPSELMEAHRLFDQMPVKDAISWNTLIGGYARNGKMVQAMQLFGGMPERNVVSWNTVITGFLRIGDIESAVELYDIMPVRDAASVSALVSGFIQNNMLDEATKVLLRSTKASEMEGSIDAYNTLIAGYGKVGRVKEARMLFNMIPCHQNHIEQCPRMIKCFHRNVVSWNSMIMCYVKAGDLLSARELFDEMPERDLISWNTMIMGYAQSLAMDKAEALFQQLDEPDARSWNSMLCGFAQKGELEKARNLFDRFPYKEIVTWNTMIAGYVQNGNFEEAIRLFCSMLPSVERFDKHTVSSLLSACAGLASLRQGIQIHQLILKALIPDIPINNSLINMYSRCGSVIEAKVVFDSMEALRDVISWNSMIGGFAHHGFAIEALHLYKEMKESKIRPTEVTFIAVLHACGHAGLVENGKIEFDSMVNEFGLSPNVEHYATLVDLIGRHGQLDEAMKVIKGMLIPPDRAVWGALLGACHVHKKSGLAQIAAEALAVVEPSSSAPYVLRYNIHADEGRWEEALQVRESMDGKGVFKQPGYSWIELENKVHVFIAGDCSHPRSFEICSLLDSLNRLIRGSHLD</sequence>
<dbReference type="InterPro" id="IPR011990">
    <property type="entry name" value="TPR-like_helical_dom_sf"/>
</dbReference>
<dbReference type="InterPro" id="IPR002885">
    <property type="entry name" value="PPR_rpt"/>
</dbReference>
<feature type="repeat" description="PPR" evidence="2">
    <location>
        <begin position="1138"/>
        <end position="1168"/>
    </location>
</feature>
<dbReference type="InterPro" id="IPR046960">
    <property type="entry name" value="PPR_At4g14850-like_plant"/>
</dbReference>
<dbReference type="PANTHER" id="PTHR47926">
    <property type="entry name" value="PENTATRICOPEPTIDE REPEAT-CONTAINING PROTEIN"/>
    <property type="match status" value="1"/>
</dbReference>
<dbReference type="GO" id="GO:0003723">
    <property type="term" value="F:RNA binding"/>
    <property type="evidence" value="ECO:0007669"/>
    <property type="project" value="InterPro"/>
</dbReference>
<feature type="repeat" description="PPR" evidence="2">
    <location>
        <begin position="866"/>
        <end position="900"/>
    </location>
</feature>
<accession>A0A835QLP8</accession>
<name>A0A835QLP8_VANPL</name>
<dbReference type="GO" id="GO:0009451">
    <property type="term" value="P:RNA modification"/>
    <property type="evidence" value="ECO:0007669"/>
    <property type="project" value="InterPro"/>
</dbReference>
<feature type="repeat" description="PPR" evidence="2">
    <location>
        <begin position="931"/>
        <end position="965"/>
    </location>
</feature>
<dbReference type="PROSITE" id="PS51375">
    <property type="entry name" value="PPR"/>
    <property type="match status" value="7"/>
</dbReference>
<dbReference type="EMBL" id="JADCNL010000008">
    <property type="protein sequence ID" value="KAG0470007.1"/>
    <property type="molecule type" value="Genomic_DNA"/>
</dbReference>
<proteinExistence type="predicted"/>
<keyword evidence="5" id="KW-1185">Reference proteome</keyword>
<evidence type="ECO:0000313" key="4">
    <source>
        <dbReference type="EMBL" id="KAG0470007.1"/>
    </source>
</evidence>
<evidence type="ECO:0000256" key="1">
    <source>
        <dbReference type="ARBA" id="ARBA00022737"/>
    </source>
</evidence>
<evidence type="ECO:0008006" key="6">
    <source>
        <dbReference type="Google" id="ProtNLM"/>
    </source>
</evidence>
<dbReference type="InterPro" id="IPR046848">
    <property type="entry name" value="E_motif"/>
</dbReference>
<feature type="region of interest" description="Disordered" evidence="3">
    <location>
        <begin position="368"/>
        <end position="405"/>
    </location>
</feature>
<feature type="region of interest" description="Disordered" evidence="3">
    <location>
        <begin position="267"/>
        <end position="308"/>
    </location>
</feature>
<dbReference type="NCBIfam" id="TIGR00756">
    <property type="entry name" value="PPR"/>
    <property type="match status" value="8"/>
</dbReference>
<dbReference type="Pfam" id="PF20431">
    <property type="entry name" value="E_motif"/>
    <property type="match status" value="1"/>
</dbReference>
<evidence type="ECO:0000256" key="3">
    <source>
        <dbReference type="SAM" id="MobiDB-lite"/>
    </source>
</evidence>
<keyword evidence="1" id="KW-0677">Repeat</keyword>
<feature type="repeat" description="PPR" evidence="2">
    <location>
        <begin position="1029"/>
        <end position="1059"/>
    </location>
</feature>
<feature type="compositionally biased region" description="Basic and acidic residues" evidence="3">
    <location>
        <begin position="267"/>
        <end position="289"/>
    </location>
</feature>
<dbReference type="FunFam" id="1.25.40.10:FF:001093">
    <property type="entry name" value="Pentatricopeptide repeat-containing protein At2g34400"/>
    <property type="match status" value="1"/>
</dbReference>
<dbReference type="PANTHER" id="PTHR47926:SF468">
    <property type="entry name" value="PENTATRICOPEPTIDE REPEAT-CONTAINING PROTEIN"/>
    <property type="match status" value="1"/>
</dbReference>
<protein>
    <recommendedName>
        <fullName evidence="6">Pentatricopeptide repeat-containing protein</fullName>
    </recommendedName>
</protein>
<dbReference type="SUPFAM" id="SSF81901">
    <property type="entry name" value="HCP-like"/>
    <property type="match status" value="1"/>
</dbReference>
<feature type="repeat" description="PPR" evidence="2">
    <location>
        <begin position="1076"/>
        <end position="1110"/>
    </location>
</feature>